<dbReference type="EMBL" id="BTRK01000003">
    <property type="protein sequence ID" value="GMR42713.1"/>
    <property type="molecule type" value="Genomic_DNA"/>
</dbReference>
<name>A0AAN4ZK30_9BILA</name>
<keyword evidence="2" id="KW-1185">Reference proteome</keyword>
<proteinExistence type="predicted"/>
<feature type="non-terminal residue" evidence="1">
    <location>
        <position position="1"/>
    </location>
</feature>
<feature type="non-terminal residue" evidence="1">
    <location>
        <position position="201"/>
    </location>
</feature>
<organism evidence="1 2">
    <name type="scientific">Pristionchus mayeri</name>
    <dbReference type="NCBI Taxonomy" id="1317129"/>
    <lineage>
        <taxon>Eukaryota</taxon>
        <taxon>Metazoa</taxon>
        <taxon>Ecdysozoa</taxon>
        <taxon>Nematoda</taxon>
        <taxon>Chromadorea</taxon>
        <taxon>Rhabditida</taxon>
        <taxon>Rhabditina</taxon>
        <taxon>Diplogasteromorpha</taxon>
        <taxon>Diplogasteroidea</taxon>
        <taxon>Neodiplogasteridae</taxon>
        <taxon>Pristionchus</taxon>
    </lineage>
</organism>
<reference evidence="2" key="1">
    <citation type="submission" date="2022-10" db="EMBL/GenBank/DDBJ databases">
        <title>Genome assembly of Pristionchus species.</title>
        <authorList>
            <person name="Yoshida K."/>
            <person name="Sommer R.J."/>
        </authorList>
    </citation>
    <scope>NUCLEOTIDE SEQUENCE [LARGE SCALE GENOMIC DNA]</scope>
    <source>
        <strain evidence="2">RS5460</strain>
    </source>
</reference>
<dbReference type="AlphaFoldDB" id="A0AAN4ZK30"/>
<accession>A0AAN4ZK30</accession>
<evidence type="ECO:0000313" key="1">
    <source>
        <dbReference type="EMBL" id="GMR42713.1"/>
    </source>
</evidence>
<gene>
    <name evidence="1" type="ORF">PMAYCL1PPCAC_12908</name>
</gene>
<sequence>QVDLVIIASLNAGLRDLFEPKYGIKRSFLSMVRDMSYYDGRFIRNVILLKHSGGEILEEMTVVFDMIDDVAVSLLYSDTSRPITCKNNLQLILDHVTTMKLPRKSIVLNIQADSPNEFKDGVFEHFVLNRFVFNLITYGDQTCPSDGYSSAKRLVSMTSGFYSDVSTWSFLVLEAIPMLFKSVAVGRDHYENDQFMSGGPI</sequence>
<dbReference type="Proteomes" id="UP001328107">
    <property type="component" value="Unassembled WGS sequence"/>
</dbReference>
<evidence type="ECO:0000313" key="2">
    <source>
        <dbReference type="Proteomes" id="UP001328107"/>
    </source>
</evidence>
<protein>
    <submittedName>
        <fullName evidence="1">Uncharacterized protein</fullName>
    </submittedName>
</protein>
<comment type="caution">
    <text evidence="1">The sequence shown here is derived from an EMBL/GenBank/DDBJ whole genome shotgun (WGS) entry which is preliminary data.</text>
</comment>